<dbReference type="InterPro" id="IPR004563">
    <property type="entry name" value="Apolipo_AcylTrfase"/>
</dbReference>
<evidence type="ECO:0000313" key="3">
    <source>
        <dbReference type="EMBL" id="SVC31241.1"/>
    </source>
</evidence>
<evidence type="ECO:0000256" key="1">
    <source>
        <dbReference type="SAM" id="Phobius"/>
    </source>
</evidence>
<accession>A0A382L8L4</accession>
<dbReference type="EMBL" id="UINC01084518">
    <property type="protein sequence ID" value="SVC31241.1"/>
    <property type="molecule type" value="Genomic_DNA"/>
</dbReference>
<feature type="transmembrane region" description="Helical" evidence="1">
    <location>
        <begin position="20"/>
        <end position="42"/>
    </location>
</feature>
<feature type="transmembrane region" description="Helical" evidence="1">
    <location>
        <begin position="54"/>
        <end position="72"/>
    </location>
</feature>
<dbReference type="PANTHER" id="PTHR38686:SF1">
    <property type="entry name" value="APOLIPOPROTEIN N-ACYLTRANSFERASE"/>
    <property type="match status" value="1"/>
</dbReference>
<gene>
    <name evidence="3" type="ORF">METZ01_LOCUS284095</name>
</gene>
<dbReference type="PANTHER" id="PTHR38686">
    <property type="entry name" value="APOLIPOPROTEIN N-ACYLTRANSFERASE"/>
    <property type="match status" value="1"/>
</dbReference>
<dbReference type="InterPro" id="IPR045378">
    <property type="entry name" value="LNT_N"/>
</dbReference>
<keyword evidence="1" id="KW-0472">Membrane</keyword>
<proteinExistence type="predicted"/>
<sequence>MNTYIRKKIFLSLLSGLFIGLSYPPFPLGFFAWFGFIPLFLSLEDCNYKESLKYGYLSGVTAHFIVLYWIGFNSGAGFLPVFLSLIGAVFYLSLFWGLFAITVQYFLREKTKFLWFAPLIWVTME</sequence>
<dbReference type="AlphaFoldDB" id="A0A382L8L4"/>
<keyword evidence="1" id="KW-1133">Transmembrane helix</keyword>
<feature type="domain" description="Apolipoprotein N-acyltransferase N-terminal" evidence="2">
    <location>
        <begin position="15"/>
        <end position="125"/>
    </location>
</feature>
<dbReference type="GO" id="GO:0016410">
    <property type="term" value="F:N-acyltransferase activity"/>
    <property type="evidence" value="ECO:0007669"/>
    <property type="project" value="InterPro"/>
</dbReference>
<name>A0A382L8L4_9ZZZZ</name>
<feature type="non-terminal residue" evidence="3">
    <location>
        <position position="125"/>
    </location>
</feature>
<organism evidence="3">
    <name type="scientific">marine metagenome</name>
    <dbReference type="NCBI Taxonomy" id="408172"/>
    <lineage>
        <taxon>unclassified sequences</taxon>
        <taxon>metagenomes</taxon>
        <taxon>ecological metagenomes</taxon>
    </lineage>
</organism>
<dbReference type="Pfam" id="PF20154">
    <property type="entry name" value="LNT_N"/>
    <property type="match status" value="1"/>
</dbReference>
<keyword evidence="1" id="KW-0812">Transmembrane</keyword>
<dbReference type="GO" id="GO:0042158">
    <property type="term" value="P:lipoprotein biosynthetic process"/>
    <property type="evidence" value="ECO:0007669"/>
    <property type="project" value="InterPro"/>
</dbReference>
<dbReference type="GO" id="GO:0016020">
    <property type="term" value="C:membrane"/>
    <property type="evidence" value="ECO:0007669"/>
    <property type="project" value="InterPro"/>
</dbReference>
<protein>
    <recommendedName>
        <fullName evidence="2">Apolipoprotein N-acyltransferase N-terminal domain-containing protein</fullName>
    </recommendedName>
</protein>
<evidence type="ECO:0000259" key="2">
    <source>
        <dbReference type="Pfam" id="PF20154"/>
    </source>
</evidence>
<reference evidence="3" key="1">
    <citation type="submission" date="2018-05" db="EMBL/GenBank/DDBJ databases">
        <authorList>
            <person name="Lanie J.A."/>
            <person name="Ng W.-L."/>
            <person name="Kazmierczak K.M."/>
            <person name="Andrzejewski T.M."/>
            <person name="Davidsen T.M."/>
            <person name="Wayne K.J."/>
            <person name="Tettelin H."/>
            <person name="Glass J.I."/>
            <person name="Rusch D."/>
            <person name="Podicherti R."/>
            <person name="Tsui H.-C.T."/>
            <person name="Winkler M.E."/>
        </authorList>
    </citation>
    <scope>NUCLEOTIDE SEQUENCE</scope>
</reference>
<feature type="transmembrane region" description="Helical" evidence="1">
    <location>
        <begin position="78"/>
        <end position="107"/>
    </location>
</feature>